<gene>
    <name evidence="2" type="ORF">B7O98_07660</name>
</gene>
<dbReference type="SUPFAM" id="SSF51430">
    <property type="entry name" value="NAD(P)-linked oxidoreductase"/>
    <property type="match status" value="1"/>
</dbReference>
<dbReference type="GO" id="GO:0016491">
    <property type="term" value="F:oxidoreductase activity"/>
    <property type="evidence" value="ECO:0007669"/>
    <property type="project" value="InterPro"/>
</dbReference>
<dbReference type="EMBL" id="NBVN01000004">
    <property type="protein sequence ID" value="PUA32519.1"/>
    <property type="molecule type" value="Genomic_DNA"/>
</dbReference>
<proteinExistence type="predicted"/>
<dbReference type="InterPro" id="IPR020471">
    <property type="entry name" value="AKR"/>
</dbReference>
<dbReference type="InterPro" id="IPR036812">
    <property type="entry name" value="NAD(P)_OxRdtase_dom_sf"/>
</dbReference>
<dbReference type="PIRSF" id="PIRSF000097">
    <property type="entry name" value="AKR"/>
    <property type="match status" value="1"/>
</dbReference>
<evidence type="ECO:0000313" key="3">
    <source>
        <dbReference type="Proteomes" id="UP000244093"/>
    </source>
</evidence>
<dbReference type="PANTHER" id="PTHR43638">
    <property type="entry name" value="OXIDOREDUCTASE, ALDO/KETO REDUCTASE FAMILY PROTEIN"/>
    <property type="match status" value="1"/>
</dbReference>
<dbReference type="Pfam" id="PF00248">
    <property type="entry name" value="Aldo_ket_red"/>
    <property type="match status" value="1"/>
</dbReference>
<feature type="domain" description="NADP-dependent oxidoreductase" evidence="1">
    <location>
        <begin position="34"/>
        <end position="280"/>
    </location>
</feature>
<evidence type="ECO:0000313" key="2">
    <source>
        <dbReference type="EMBL" id="PUA32519.1"/>
    </source>
</evidence>
<dbReference type="InterPro" id="IPR023210">
    <property type="entry name" value="NADP_OxRdtase_dom"/>
</dbReference>
<dbReference type="PANTHER" id="PTHR43638:SF3">
    <property type="entry name" value="ALDEHYDE REDUCTASE"/>
    <property type="match status" value="1"/>
</dbReference>
<name>A0A2R7Y563_9CREN</name>
<dbReference type="Proteomes" id="UP000244093">
    <property type="component" value="Unassembled WGS sequence"/>
</dbReference>
<dbReference type="PROSITE" id="PS00062">
    <property type="entry name" value="ALDOKETO_REDUCTASE_2"/>
    <property type="match status" value="1"/>
</dbReference>
<dbReference type="PRINTS" id="PR00069">
    <property type="entry name" value="ALDKETRDTASE"/>
</dbReference>
<comment type="caution">
    <text evidence="2">The sequence shown here is derived from an EMBL/GenBank/DDBJ whole genome shotgun (WGS) entry which is preliminary data.</text>
</comment>
<dbReference type="Gene3D" id="3.20.20.100">
    <property type="entry name" value="NADP-dependent oxidoreductase domain"/>
    <property type="match status" value="1"/>
</dbReference>
<sequence length="282" mass="31656">MDNHNFNGYVVLKFAIDFLDRKPLGKSGELIPAVGIGTWAIRNEANAEKALVKAVELGLNLIDTAEMYGNGRAEELVGKVIKQVGRESVFIVTKMLPQHLIDRYEVIKAGRASLRRLGVREVDLFLIHWPNEFISIEKQVKNFEVLIDEGLTRYIGVSNFDVEALEEAVNATKKADIVADQVHYSVLHKEVEKRLLPKALELLITIQAYTPLERGAVLTHPKVVEVAKQVNKTPTQVALNYLISRPYVVAIVKSENEEHVKDIAGSLGWRLTKEQIEALEMV</sequence>
<dbReference type="CDD" id="cd19072">
    <property type="entry name" value="AKR_AKR3F1-like"/>
    <property type="match status" value="1"/>
</dbReference>
<reference evidence="2 3" key="1">
    <citation type="journal article" date="2018" name="Syst. Appl. Microbiol.">
        <title>A new symbiotic nanoarchaeote (Candidatus Nanoclepta minutus) and its host (Zestosphaera tikiterensis gen. nov., sp. nov.) from a New Zealand hot spring.</title>
        <authorList>
            <person name="St John E."/>
            <person name="Liu Y."/>
            <person name="Podar M."/>
            <person name="Stott M.B."/>
            <person name="Meneghin J."/>
            <person name="Chen Z."/>
            <person name="Lagutin K."/>
            <person name="Mitchell K."/>
            <person name="Reysenbach A.L."/>
        </authorList>
    </citation>
    <scope>NUCLEOTIDE SEQUENCE [LARGE SCALE GENOMIC DNA]</scope>
    <source>
        <strain evidence="2">NZ3</strain>
    </source>
</reference>
<accession>A0A2R7Y563</accession>
<dbReference type="InterPro" id="IPR018170">
    <property type="entry name" value="Aldo/ket_reductase_CS"/>
</dbReference>
<protein>
    <submittedName>
        <fullName evidence="2">Oxidoreductase</fullName>
    </submittedName>
</protein>
<dbReference type="AlphaFoldDB" id="A0A2R7Y563"/>
<evidence type="ECO:0000259" key="1">
    <source>
        <dbReference type="Pfam" id="PF00248"/>
    </source>
</evidence>
<organism evidence="2 3">
    <name type="scientific">Zestosphaera tikiterensis</name>
    <dbReference type="NCBI Taxonomy" id="1973259"/>
    <lineage>
        <taxon>Archaea</taxon>
        <taxon>Thermoproteota</taxon>
        <taxon>Thermoprotei</taxon>
        <taxon>Desulfurococcales</taxon>
        <taxon>Desulfurococcaceae</taxon>
        <taxon>Zestosphaera</taxon>
    </lineage>
</organism>